<dbReference type="RefSeq" id="WP_119444086.1">
    <property type="nucleotide sequence ID" value="NZ_CP032317.1"/>
</dbReference>
<dbReference type="PANTHER" id="PTHR12526:SF600">
    <property type="entry name" value="GLYCOSYL TRANSFERASE GROUP 1"/>
    <property type="match status" value="1"/>
</dbReference>
<dbReference type="OrthoDB" id="9807209at2"/>
<sequence length="397" mass="44695">MPFPPTDGGAIAMYDVAAGLTRAGHRVTVLAANTPKHHQPDNVLEHLGPNVRLVTVDVDTRLSPVAALRNLLFSRNPYNVERFISPDLEARLTQLLLQEQFDVVQIEGTFVSWYVEAVRRVAPQVPVVLRAHNVEHEIWHQLATNERSTLKAGYLRHLARRLRRFEQNYLPRFSAIASITEPDRNRLLQLGCPEPVVFVPAGVNLLRLNPDASIRPAANTLFFLGSLDWMPNQEGLLWFLEQVWPEVQRRYPALQLHVAGKNAPEPLMRRQLPGVHMRGFVDSAARFMQEHELMIVPLLSGGGMRVKIIEGMAMGKCILSTGLGAEGIACQHEHDIVVCDTPQQWIEAIGRYAEGNLDHQRIGAEARRTATTIYDNDRVVQRFVELYQRVLAPVTPA</sequence>
<dbReference type="InterPro" id="IPR028098">
    <property type="entry name" value="Glyco_trans_4-like_N"/>
</dbReference>
<dbReference type="Proteomes" id="UP000262802">
    <property type="component" value="Chromosome"/>
</dbReference>
<keyword evidence="3" id="KW-1185">Reference proteome</keyword>
<keyword evidence="2" id="KW-0808">Transferase</keyword>
<dbReference type="AlphaFoldDB" id="A0A3B7QXF6"/>
<accession>A0A3B7QXF6</accession>
<dbReference type="SUPFAM" id="SSF53756">
    <property type="entry name" value="UDP-Glycosyltransferase/glycogen phosphorylase"/>
    <property type="match status" value="1"/>
</dbReference>
<name>A0A3B7QXF6_9BACT</name>
<evidence type="ECO:0000259" key="1">
    <source>
        <dbReference type="Pfam" id="PF13439"/>
    </source>
</evidence>
<dbReference type="KEGG" id="hyh:D3Y59_05195"/>
<dbReference type="Pfam" id="PF13439">
    <property type="entry name" value="Glyco_transf_4"/>
    <property type="match status" value="1"/>
</dbReference>
<dbReference type="CDD" id="cd03801">
    <property type="entry name" value="GT4_PimA-like"/>
    <property type="match status" value="1"/>
</dbReference>
<dbReference type="EMBL" id="CP032317">
    <property type="protein sequence ID" value="AYA36504.1"/>
    <property type="molecule type" value="Genomic_DNA"/>
</dbReference>
<evidence type="ECO:0000313" key="3">
    <source>
        <dbReference type="Proteomes" id="UP000262802"/>
    </source>
</evidence>
<reference evidence="2 3" key="1">
    <citation type="submission" date="2018-09" db="EMBL/GenBank/DDBJ databases">
        <title>Hymenobacter medium sp. nov., isolated from R2A medium.</title>
        <authorList>
            <person name="Yingchao G."/>
        </authorList>
    </citation>
    <scope>NUCLEOTIDE SEQUENCE [LARGE SCALE GENOMIC DNA]</scope>
    <source>
        <strain evidence="3">sh-6</strain>
    </source>
</reference>
<dbReference type="Pfam" id="PF13692">
    <property type="entry name" value="Glyco_trans_1_4"/>
    <property type="match status" value="1"/>
</dbReference>
<gene>
    <name evidence="2" type="ORF">D3Y59_05195</name>
</gene>
<dbReference type="GO" id="GO:0016757">
    <property type="term" value="F:glycosyltransferase activity"/>
    <property type="evidence" value="ECO:0007669"/>
    <property type="project" value="UniProtKB-ARBA"/>
</dbReference>
<dbReference type="PANTHER" id="PTHR12526">
    <property type="entry name" value="GLYCOSYLTRANSFERASE"/>
    <property type="match status" value="1"/>
</dbReference>
<protein>
    <submittedName>
        <fullName evidence="2">Glycosyltransferase</fullName>
    </submittedName>
</protein>
<proteinExistence type="predicted"/>
<dbReference type="Gene3D" id="3.40.50.2000">
    <property type="entry name" value="Glycogen Phosphorylase B"/>
    <property type="match status" value="2"/>
</dbReference>
<evidence type="ECO:0000313" key="2">
    <source>
        <dbReference type="EMBL" id="AYA36504.1"/>
    </source>
</evidence>
<feature type="domain" description="Glycosyltransferase subfamily 4-like N-terminal" evidence="1">
    <location>
        <begin position="7"/>
        <end position="205"/>
    </location>
</feature>
<organism evidence="2 3">
    <name type="scientific">Hymenobacter oligotrophus</name>
    <dbReference type="NCBI Taxonomy" id="2319843"/>
    <lineage>
        <taxon>Bacteria</taxon>
        <taxon>Pseudomonadati</taxon>
        <taxon>Bacteroidota</taxon>
        <taxon>Cytophagia</taxon>
        <taxon>Cytophagales</taxon>
        <taxon>Hymenobacteraceae</taxon>
        <taxon>Hymenobacter</taxon>
    </lineage>
</organism>